<dbReference type="GO" id="GO:0003677">
    <property type="term" value="F:DNA binding"/>
    <property type="evidence" value="ECO:0007669"/>
    <property type="project" value="UniProtKB-KW"/>
</dbReference>
<dbReference type="PANTHER" id="PTHR30146">
    <property type="entry name" value="LACI-RELATED TRANSCRIPTIONAL REPRESSOR"/>
    <property type="match status" value="1"/>
</dbReference>
<organism evidence="5 6">
    <name type="scientific">Brachybacterium fresconis</name>
    <dbReference type="NCBI Taxonomy" id="173363"/>
    <lineage>
        <taxon>Bacteria</taxon>
        <taxon>Bacillati</taxon>
        <taxon>Actinomycetota</taxon>
        <taxon>Actinomycetes</taxon>
        <taxon>Micrococcales</taxon>
        <taxon>Dermabacteraceae</taxon>
        <taxon>Brachybacterium</taxon>
    </lineage>
</organism>
<comment type="caution">
    <text evidence="5">The sequence shown here is derived from an EMBL/GenBank/DDBJ whole genome shotgun (WGS) entry which is preliminary data.</text>
</comment>
<accession>A0ABS4YMP3</accession>
<proteinExistence type="predicted"/>
<dbReference type="SMART" id="SM00354">
    <property type="entry name" value="HTH_LACI"/>
    <property type="match status" value="1"/>
</dbReference>
<dbReference type="PANTHER" id="PTHR30146:SF109">
    <property type="entry name" value="HTH-TYPE TRANSCRIPTIONAL REGULATOR GALS"/>
    <property type="match status" value="1"/>
</dbReference>
<dbReference type="Pfam" id="PF13377">
    <property type="entry name" value="Peripla_BP_3"/>
    <property type="match status" value="1"/>
</dbReference>
<dbReference type="CDD" id="cd01392">
    <property type="entry name" value="HTH_LacI"/>
    <property type="match status" value="1"/>
</dbReference>
<dbReference type="CDD" id="cd06267">
    <property type="entry name" value="PBP1_LacI_sugar_binding-like"/>
    <property type="match status" value="1"/>
</dbReference>
<evidence type="ECO:0000313" key="6">
    <source>
        <dbReference type="Proteomes" id="UP000698222"/>
    </source>
</evidence>
<dbReference type="SUPFAM" id="SSF47413">
    <property type="entry name" value="lambda repressor-like DNA-binding domains"/>
    <property type="match status" value="1"/>
</dbReference>
<evidence type="ECO:0000256" key="2">
    <source>
        <dbReference type="ARBA" id="ARBA00023125"/>
    </source>
</evidence>
<dbReference type="Gene3D" id="3.40.50.2300">
    <property type="match status" value="2"/>
</dbReference>
<dbReference type="Gene3D" id="1.10.260.40">
    <property type="entry name" value="lambda repressor-like DNA-binding domains"/>
    <property type="match status" value="1"/>
</dbReference>
<name>A0ABS4YMP3_9MICO</name>
<reference evidence="5 6" key="1">
    <citation type="submission" date="2021-03" db="EMBL/GenBank/DDBJ databases">
        <title>Sequencing the genomes of 1000 actinobacteria strains.</title>
        <authorList>
            <person name="Klenk H.-P."/>
        </authorList>
    </citation>
    <scope>NUCLEOTIDE SEQUENCE [LARGE SCALE GENOMIC DNA]</scope>
    <source>
        <strain evidence="5 6">DSM 14564</strain>
    </source>
</reference>
<dbReference type="InterPro" id="IPR010982">
    <property type="entry name" value="Lambda_DNA-bd_dom_sf"/>
</dbReference>
<sequence length="344" mass="36723">MARVTLTDVSRTAGVSIATASRALSPREHPDVSRETRERLRAVADELGYRPSLAARAFRRRDFHAVSIVVPDGQWGWWEPAVRAAYGAARAQGCNAFVQPTTALRDDSGDVADVIAALAEVPTEGVLLFGSAADSRMLASAETLRLPVVAIDNAADEVVVPTFAADSRRGVQLAVEHLLDLGRRRIAYVGSDGDLLFQRERRESHRSTLVAAGITADPELVVQDLSADDPAVDVLPAVEALLASDASVDAVLCESDAVAASVLRSLRRAGRRVPEDVSVVGFDDSPLALALDPPLTTVHQPYEQLGLDAIELLLQQIDGAQAPVGRTRLAPTLTVRASTRRAPQ</sequence>
<dbReference type="RefSeq" id="WP_209890737.1">
    <property type="nucleotide sequence ID" value="NZ_BAAAJV010000018.1"/>
</dbReference>
<feature type="domain" description="HTH lacI-type" evidence="4">
    <location>
        <begin position="4"/>
        <end position="60"/>
    </location>
</feature>
<evidence type="ECO:0000256" key="3">
    <source>
        <dbReference type="ARBA" id="ARBA00023163"/>
    </source>
</evidence>
<dbReference type="SUPFAM" id="SSF53822">
    <property type="entry name" value="Periplasmic binding protein-like I"/>
    <property type="match status" value="1"/>
</dbReference>
<dbReference type="Proteomes" id="UP000698222">
    <property type="component" value="Unassembled WGS sequence"/>
</dbReference>
<evidence type="ECO:0000259" key="4">
    <source>
        <dbReference type="PROSITE" id="PS50932"/>
    </source>
</evidence>
<evidence type="ECO:0000313" key="5">
    <source>
        <dbReference type="EMBL" id="MBP2409183.1"/>
    </source>
</evidence>
<dbReference type="EMBL" id="JAGIOC010000001">
    <property type="protein sequence ID" value="MBP2409183.1"/>
    <property type="molecule type" value="Genomic_DNA"/>
</dbReference>
<protein>
    <submittedName>
        <fullName evidence="5">DNA-binding LacI/PurR family transcriptional regulator</fullName>
    </submittedName>
</protein>
<keyword evidence="1" id="KW-0805">Transcription regulation</keyword>
<dbReference type="Pfam" id="PF00356">
    <property type="entry name" value="LacI"/>
    <property type="match status" value="1"/>
</dbReference>
<evidence type="ECO:0000256" key="1">
    <source>
        <dbReference type="ARBA" id="ARBA00023015"/>
    </source>
</evidence>
<keyword evidence="2 5" id="KW-0238">DNA-binding</keyword>
<dbReference type="PROSITE" id="PS50932">
    <property type="entry name" value="HTH_LACI_2"/>
    <property type="match status" value="1"/>
</dbReference>
<dbReference type="InterPro" id="IPR000843">
    <property type="entry name" value="HTH_LacI"/>
</dbReference>
<keyword evidence="6" id="KW-1185">Reference proteome</keyword>
<keyword evidence="3" id="KW-0804">Transcription</keyword>
<gene>
    <name evidence="5" type="ORF">JOF44_002086</name>
</gene>
<dbReference type="InterPro" id="IPR028082">
    <property type="entry name" value="Peripla_BP_I"/>
</dbReference>
<dbReference type="InterPro" id="IPR046335">
    <property type="entry name" value="LacI/GalR-like_sensor"/>
</dbReference>